<evidence type="ECO:0000256" key="1">
    <source>
        <dbReference type="ARBA" id="ARBA00004651"/>
    </source>
</evidence>
<dbReference type="STRING" id="588602.SAMN04487991_1963"/>
<evidence type="ECO:0000256" key="2">
    <source>
        <dbReference type="ARBA" id="ARBA00022475"/>
    </source>
</evidence>
<protein>
    <submittedName>
        <fullName evidence="7">Threonine/homoserine/homoserine lactone efflux protein</fullName>
    </submittedName>
</protein>
<feature type="transmembrane region" description="Helical" evidence="6">
    <location>
        <begin position="149"/>
        <end position="173"/>
    </location>
</feature>
<sequence length="206" mass="22503">MDHGTWVSFALISAANIMTPGPAILNTVRRAAQLGFRRVQPIIYGNALGLVVAGALCAGGVAGFIMMSDILWHLFRWLGVGYLSWLGVKLLFKREALALPDVATHGVSGGKLFREGFLLAVTNPKAILFFVALFPQVMSPDQPVLPQSVILIGTFCAISIFSLSTYSTLAALLRARFLTERRYRNFRLFSGCLLLGFAGKLAREIR</sequence>
<dbReference type="PANTHER" id="PTHR30086:SF20">
    <property type="entry name" value="ARGININE EXPORTER PROTEIN ARGO-RELATED"/>
    <property type="match status" value="1"/>
</dbReference>
<dbReference type="EMBL" id="FORH01000003">
    <property type="protein sequence ID" value="SFJ37563.1"/>
    <property type="molecule type" value="Genomic_DNA"/>
</dbReference>
<name>A0A1I3QTE8_9RHOB</name>
<proteinExistence type="predicted"/>
<evidence type="ECO:0000313" key="7">
    <source>
        <dbReference type="EMBL" id="SFJ37563.1"/>
    </source>
</evidence>
<keyword evidence="5 6" id="KW-0472">Membrane</keyword>
<evidence type="ECO:0000256" key="5">
    <source>
        <dbReference type="ARBA" id="ARBA00023136"/>
    </source>
</evidence>
<dbReference type="InterPro" id="IPR001123">
    <property type="entry name" value="LeuE-type"/>
</dbReference>
<evidence type="ECO:0000256" key="3">
    <source>
        <dbReference type="ARBA" id="ARBA00022692"/>
    </source>
</evidence>
<dbReference type="AlphaFoldDB" id="A0A1I3QTE8"/>
<evidence type="ECO:0000256" key="6">
    <source>
        <dbReference type="SAM" id="Phobius"/>
    </source>
</evidence>
<dbReference type="GO" id="GO:0005886">
    <property type="term" value="C:plasma membrane"/>
    <property type="evidence" value="ECO:0007669"/>
    <property type="project" value="UniProtKB-SubCell"/>
</dbReference>
<dbReference type="GO" id="GO:0015171">
    <property type="term" value="F:amino acid transmembrane transporter activity"/>
    <property type="evidence" value="ECO:0007669"/>
    <property type="project" value="TreeGrafter"/>
</dbReference>
<dbReference type="PANTHER" id="PTHR30086">
    <property type="entry name" value="ARGININE EXPORTER PROTEIN ARGO"/>
    <property type="match status" value="1"/>
</dbReference>
<comment type="subcellular location">
    <subcellularLocation>
        <location evidence="1">Cell membrane</location>
        <topology evidence="1">Multi-pass membrane protein</topology>
    </subcellularLocation>
</comment>
<evidence type="ECO:0000313" key="8">
    <source>
        <dbReference type="Proteomes" id="UP000199630"/>
    </source>
</evidence>
<keyword evidence="3 6" id="KW-0812">Transmembrane</keyword>
<dbReference type="Pfam" id="PF01810">
    <property type="entry name" value="LysE"/>
    <property type="match status" value="1"/>
</dbReference>
<keyword evidence="2" id="KW-1003">Cell membrane</keyword>
<feature type="transmembrane region" description="Helical" evidence="6">
    <location>
        <begin position="6"/>
        <end position="26"/>
    </location>
</feature>
<keyword evidence="8" id="KW-1185">Reference proteome</keyword>
<evidence type="ECO:0000256" key="4">
    <source>
        <dbReference type="ARBA" id="ARBA00022989"/>
    </source>
</evidence>
<gene>
    <name evidence="7" type="ORF">SAMN04487991_1963</name>
</gene>
<feature type="transmembrane region" description="Helical" evidence="6">
    <location>
        <begin position="47"/>
        <end position="68"/>
    </location>
</feature>
<organism evidence="7 8">
    <name type="scientific">Celeribacter neptunius</name>
    <dbReference type="NCBI Taxonomy" id="588602"/>
    <lineage>
        <taxon>Bacteria</taxon>
        <taxon>Pseudomonadati</taxon>
        <taxon>Pseudomonadota</taxon>
        <taxon>Alphaproteobacteria</taxon>
        <taxon>Rhodobacterales</taxon>
        <taxon>Roseobacteraceae</taxon>
        <taxon>Celeribacter</taxon>
    </lineage>
</organism>
<dbReference type="Proteomes" id="UP000199630">
    <property type="component" value="Unassembled WGS sequence"/>
</dbReference>
<accession>A0A1I3QTE8</accession>
<feature type="transmembrane region" description="Helical" evidence="6">
    <location>
        <begin position="117"/>
        <end position="137"/>
    </location>
</feature>
<dbReference type="PIRSF" id="PIRSF006324">
    <property type="entry name" value="LeuE"/>
    <property type="match status" value="1"/>
</dbReference>
<keyword evidence="4 6" id="KW-1133">Transmembrane helix</keyword>
<dbReference type="RefSeq" id="WP_245781166.1">
    <property type="nucleotide sequence ID" value="NZ_FORH01000003.1"/>
</dbReference>
<reference evidence="8" key="1">
    <citation type="submission" date="2016-10" db="EMBL/GenBank/DDBJ databases">
        <authorList>
            <person name="Varghese N."/>
            <person name="Submissions S."/>
        </authorList>
    </citation>
    <scope>NUCLEOTIDE SEQUENCE [LARGE SCALE GENOMIC DNA]</scope>
    <source>
        <strain evidence="8">DSM 26471</strain>
    </source>
</reference>
<feature type="transmembrane region" description="Helical" evidence="6">
    <location>
        <begin position="74"/>
        <end position="92"/>
    </location>
</feature>